<keyword evidence="2" id="KW-0812">Transmembrane</keyword>
<feature type="compositionally biased region" description="Basic and acidic residues" evidence="1">
    <location>
        <begin position="263"/>
        <end position="275"/>
    </location>
</feature>
<dbReference type="EMBL" id="CT573213">
    <property type="protein sequence ID" value="CAJ62587.1"/>
    <property type="molecule type" value="Genomic_DNA"/>
</dbReference>
<dbReference type="STRING" id="326424.FRAAL3944"/>
<gene>
    <name evidence="4" type="ordered locus">FRAAL3944</name>
</gene>
<dbReference type="InterPro" id="IPR000326">
    <property type="entry name" value="PAP2/HPO"/>
</dbReference>
<dbReference type="KEGG" id="fal:FRAAL3944"/>
<dbReference type="Proteomes" id="UP000000657">
    <property type="component" value="Chromosome"/>
</dbReference>
<dbReference type="SUPFAM" id="SSF48317">
    <property type="entry name" value="Acid phosphatase/Vanadium-dependent haloperoxidase"/>
    <property type="match status" value="1"/>
</dbReference>
<feature type="region of interest" description="Disordered" evidence="1">
    <location>
        <begin position="239"/>
        <end position="281"/>
    </location>
</feature>
<keyword evidence="5" id="KW-1185">Reference proteome</keyword>
<evidence type="ECO:0000259" key="3">
    <source>
        <dbReference type="Pfam" id="PF01569"/>
    </source>
</evidence>
<evidence type="ECO:0000256" key="2">
    <source>
        <dbReference type="SAM" id="Phobius"/>
    </source>
</evidence>
<dbReference type="Pfam" id="PF01569">
    <property type="entry name" value="PAP2"/>
    <property type="match status" value="1"/>
</dbReference>
<feature type="compositionally biased region" description="Gly residues" evidence="1">
    <location>
        <begin position="134"/>
        <end position="168"/>
    </location>
</feature>
<feature type="domain" description="Phosphatidic acid phosphatase type 2/haloperoxidase" evidence="3">
    <location>
        <begin position="61"/>
        <end position="231"/>
    </location>
</feature>
<evidence type="ECO:0000313" key="5">
    <source>
        <dbReference type="Proteomes" id="UP000000657"/>
    </source>
</evidence>
<dbReference type="HOGENOM" id="CLU_833545_0_0_11"/>
<feature type="transmembrane region" description="Helical" evidence="2">
    <location>
        <begin position="27"/>
        <end position="47"/>
    </location>
</feature>
<organism evidence="4 5">
    <name type="scientific">Frankia alni (strain DSM 45986 / CECT 9034 / ACN14a)</name>
    <dbReference type="NCBI Taxonomy" id="326424"/>
    <lineage>
        <taxon>Bacteria</taxon>
        <taxon>Bacillati</taxon>
        <taxon>Actinomycetota</taxon>
        <taxon>Actinomycetes</taxon>
        <taxon>Frankiales</taxon>
        <taxon>Frankiaceae</taxon>
        <taxon>Frankia</taxon>
    </lineage>
</organism>
<sequence>MRGWDTDAERWLAEHRTGGLVRLTADATYLADTWTVIAATAVLAAAAGWWTRRWWLPAGIILLTAGETAVYEASNALVDRPRPAVPRLDPGDPLASFPSGHTAAAVCLYGGLALVLRRLAAHGRPGRSAASGDVGQGGVGQGGVGQGGVGQGGVGQGGVGRGAGGGGGQPASARPWWVGVVLVASVVVAVAVPVLVGFCRTYRGMHHPSDVIGGAFLGACWLAAVHRVVLARAGGVREPRLPGGTSARAKEVDRTAAGGAGAADRERSRAAHAEPTRASGG</sequence>
<feature type="transmembrane region" description="Helical" evidence="2">
    <location>
        <begin position="211"/>
        <end position="230"/>
    </location>
</feature>
<feature type="transmembrane region" description="Helical" evidence="2">
    <location>
        <begin position="94"/>
        <end position="116"/>
    </location>
</feature>
<keyword evidence="2" id="KW-1133">Transmembrane helix</keyword>
<dbReference type="PANTHER" id="PTHR14969">
    <property type="entry name" value="SPHINGOSINE-1-PHOSPHATE PHOSPHOHYDROLASE"/>
    <property type="match status" value="1"/>
</dbReference>
<name>Q0RIS8_FRAAA</name>
<feature type="region of interest" description="Disordered" evidence="1">
    <location>
        <begin position="127"/>
        <end position="168"/>
    </location>
</feature>
<dbReference type="eggNOG" id="COG0671">
    <property type="taxonomic scope" value="Bacteria"/>
</dbReference>
<dbReference type="Gene3D" id="1.20.144.10">
    <property type="entry name" value="Phosphatidic acid phosphatase type 2/haloperoxidase"/>
    <property type="match status" value="1"/>
</dbReference>
<proteinExistence type="predicted"/>
<dbReference type="InterPro" id="IPR036938">
    <property type="entry name" value="PAP2/HPO_sf"/>
</dbReference>
<keyword evidence="2" id="KW-0472">Membrane</keyword>
<protein>
    <submittedName>
        <fullName evidence="4">Hypothetical membrane protein</fullName>
    </submittedName>
</protein>
<evidence type="ECO:0000256" key="1">
    <source>
        <dbReference type="SAM" id="MobiDB-lite"/>
    </source>
</evidence>
<reference evidence="4 5" key="1">
    <citation type="journal article" date="2007" name="Genome Res.">
        <title>Genome characteristics of facultatively symbiotic Frankia sp. strains reflect host range and host plant biogeography.</title>
        <authorList>
            <person name="Normand P."/>
            <person name="Lapierre P."/>
            <person name="Tisa L.S."/>
            <person name="Gogarten J.P."/>
            <person name="Alloisio N."/>
            <person name="Bagnarol E."/>
            <person name="Bassi C.A."/>
            <person name="Berry A.M."/>
            <person name="Bickhart D.M."/>
            <person name="Choisne N."/>
            <person name="Couloux A."/>
            <person name="Cournoyer B."/>
            <person name="Cruveiller S."/>
            <person name="Daubin V."/>
            <person name="Demange N."/>
            <person name="Francino M.P."/>
            <person name="Goltsman E."/>
            <person name="Huang Y."/>
            <person name="Kopp O.R."/>
            <person name="Labarre L."/>
            <person name="Lapidus A."/>
            <person name="Lavire C."/>
            <person name="Marechal J."/>
            <person name="Martinez M."/>
            <person name="Mastronunzio J.E."/>
            <person name="Mullin B.C."/>
            <person name="Niemann J."/>
            <person name="Pujic P."/>
            <person name="Rawnsley T."/>
            <person name="Rouy Z."/>
            <person name="Schenowitz C."/>
            <person name="Sellstedt A."/>
            <person name="Tavares F."/>
            <person name="Tomkins J.P."/>
            <person name="Vallenet D."/>
            <person name="Valverde C."/>
            <person name="Wall L.G."/>
            <person name="Wang Y."/>
            <person name="Medigue C."/>
            <person name="Benson D.R."/>
        </authorList>
    </citation>
    <scope>NUCLEOTIDE SEQUENCE [LARGE SCALE GENOMIC DNA]</scope>
    <source>
        <strain evidence="5">DSM 45986 / CECT 9034 / ACN14a</strain>
    </source>
</reference>
<feature type="transmembrane region" description="Helical" evidence="2">
    <location>
        <begin position="176"/>
        <end position="199"/>
    </location>
</feature>
<accession>Q0RIS8</accession>
<dbReference type="AlphaFoldDB" id="Q0RIS8"/>
<dbReference type="PANTHER" id="PTHR14969:SF13">
    <property type="entry name" value="AT30094P"/>
    <property type="match status" value="1"/>
</dbReference>
<evidence type="ECO:0000313" key="4">
    <source>
        <dbReference type="EMBL" id="CAJ62587.1"/>
    </source>
</evidence>